<organism evidence="6 7">
    <name type="scientific">Micrococcus terreus</name>
    <dbReference type="NCBI Taxonomy" id="574650"/>
    <lineage>
        <taxon>Bacteria</taxon>
        <taxon>Bacillati</taxon>
        <taxon>Actinomycetota</taxon>
        <taxon>Actinomycetes</taxon>
        <taxon>Micrococcales</taxon>
        <taxon>Micrococcaceae</taxon>
        <taxon>Micrococcus</taxon>
    </lineage>
</organism>
<evidence type="ECO:0000313" key="7">
    <source>
        <dbReference type="Proteomes" id="UP000198881"/>
    </source>
</evidence>
<dbReference type="InterPro" id="IPR000524">
    <property type="entry name" value="Tscrpt_reg_HTH_GntR"/>
</dbReference>
<gene>
    <name evidence="6" type="ORF">SAMN04487966_104256</name>
</gene>
<dbReference type="OrthoDB" id="8680240at2"/>
<keyword evidence="7" id="KW-1185">Reference proteome</keyword>
<dbReference type="InterPro" id="IPR036390">
    <property type="entry name" value="WH_DNA-bd_sf"/>
</dbReference>
<evidence type="ECO:0000256" key="3">
    <source>
        <dbReference type="ARBA" id="ARBA00023163"/>
    </source>
</evidence>
<reference evidence="6 7" key="1">
    <citation type="submission" date="2016-10" db="EMBL/GenBank/DDBJ databases">
        <authorList>
            <person name="de Groot N.N."/>
        </authorList>
    </citation>
    <scope>NUCLEOTIDE SEQUENCE [LARGE SCALE GENOMIC DNA]</scope>
    <source>
        <strain evidence="6 7">CGMCC 1.7054</strain>
    </source>
</reference>
<dbReference type="SUPFAM" id="SSF48008">
    <property type="entry name" value="GntR ligand-binding domain-like"/>
    <property type="match status" value="1"/>
</dbReference>
<evidence type="ECO:0000256" key="4">
    <source>
        <dbReference type="SAM" id="MobiDB-lite"/>
    </source>
</evidence>
<proteinExistence type="predicted"/>
<evidence type="ECO:0000256" key="1">
    <source>
        <dbReference type="ARBA" id="ARBA00023015"/>
    </source>
</evidence>
<feature type="region of interest" description="Disordered" evidence="4">
    <location>
        <begin position="203"/>
        <end position="231"/>
    </location>
</feature>
<dbReference type="PANTHER" id="PTHR43537:SF24">
    <property type="entry name" value="GLUCONATE OPERON TRANSCRIPTIONAL REPRESSOR"/>
    <property type="match status" value="1"/>
</dbReference>
<dbReference type="PROSITE" id="PS50949">
    <property type="entry name" value="HTH_GNTR"/>
    <property type="match status" value="1"/>
</dbReference>
<dbReference type="SUPFAM" id="SSF46785">
    <property type="entry name" value="Winged helix' DNA-binding domain"/>
    <property type="match status" value="1"/>
</dbReference>
<dbReference type="Pfam" id="PF07729">
    <property type="entry name" value="FCD"/>
    <property type="match status" value="1"/>
</dbReference>
<dbReference type="InterPro" id="IPR036388">
    <property type="entry name" value="WH-like_DNA-bd_sf"/>
</dbReference>
<dbReference type="GO" id="GO:0003677">
    <property type="term" value="F:DNA binding"/>
    <property type="evidence" value="ECO:0007669"/>
    <property type="project" value="UniProtKB-KW"/>
</dbReference>
<dbReference type="AlphaFoldDB" id="A0A1I7ML57"/>
<feature type="compositionally biased region" description="Polar residues" evidence="4">
    <location>
        <begin position="216"/>
        <end position="225"/>
    </location>
</feature>
<keyword evidence="1" id="KW-0805">Transcription regulation</keyword>
<evidence type="ECO:0000259" key="5">
    <source>
        <dbReference type="PROSITE" id="PS50949"/>
    </source>
</evidence>
<dbReference type="SMART" id="SM00895">
    <property type="entry name" value="FCD"/>
    <property type="match status" value="1"/>
</dbReference>
<evidence type="ECO:0000256" key="2">
    <source>
        <dbReference type="ARBA" id="ARBA00023125"/>
    </source>
</evidence>
<dbReference type="CDD" id="cd07377">
    <property type="entry name" value="WHTH_GntR"/>
    <property type="match status" value="1"/>
</dbReference>
<accession>A0A1I7ML57</accession>
<dbReference type="STRING" id="574650.SAMN04487966_104256"/>
<feature type="domain" description="HTH gntR-type" evidence="5">
    <location>
        <begin position="1"/>
        <end position="68"/>
    </location>
</feature>
<protein>
    <submittedName>
        <fullName evidence="6">DNA-binding transcriptional regulator, GntR family</fullName>
    </submittedName>
</protein>
<keyword evidence="2 6" id="KW-0238">DNA-binding</keyword>
<dbReference type="PRINTS" id="PR00035">
    <property type="entry name" value="HTHGNTR"/>
</dbReference>
<dbReference type="Pfam" id="PF00392">
    <property type="entry name" value="GntR"/>
    <property type="match status" value="1"/>
</dbReference>
<keyword evidence="3" id="KW-0804">Transcription</keyword>
<dbReference type="Gene3D" id="1.10.10.10">
    <property type="entry name" value="Winged helix-like DNA-binding domain superfamily/Winged helix DNA-binding domain"/>
    <property type="match status" value="1"/>
</dbReference>
<dbReference type="Proteomes" id="UP000198881">
    <property type="component" value="Unassembled WGS sequence"/>
</dbReference>
<evidence type="ECO:0000313" key="6">
    <source>
        <dbReference type="EMBL" id="SFV22671.1"/>
    </source>
</evidence>
<sequence length="231" mass="24756">MRASDRAYRALRQDIIEGRLSPGTVLGEVEQAERLGISRTPLREALSRLVSDGLAEPAGGRGMVVTEVSLAEADQLFDLRTVLEGLAARRAAENADPATFRRLADRFEGAHQQLAAGADPDSYYRLTAELDDAVDAACSNAYLTQALRGLRVHLARLRRLSQNDPARLAASAQEHAGIARALASGNPEVAAAATTLHLHHAHDHLTGRHRGPGQDSPPTASLTDTPQERVS</sequence>
<dbReference type="PANTHER" id="PTHR43537">
    <property type="entry name" value="TRANSCRIPTIONAL REGULATOR, GNTR FAMILY"/>
    <property type="match status" value="1"/>
</dbReference>
<name>A0A1I7ML57_9MICC</name>
<dbReference type="Gene3D" id="1.20.120.530">
    <property type="entry name" value="GntR ligand-binding domain-like"/>
    <property type="match status" value="1"/>
</dbReference>
<dbReference type="SMART" id="SM00345">
    <property type="entry name" value="HTH_GNTR"/>
    <property type="match status" value="1"/>
</dbReference>
<dbReference type="InterPro" id="IPR011711">
    <property type="entry name" value="GntR_C"/>
</dbReference>
<dbReference type="RefSeq" id="WP_091696604.1">
    <property type="nucleotide sequence ID" value="NZ_FPCG01000004.1"/>
</dbReference>
<dbReference type="EMBL" id="FPCG01000004">
    <property type="protein sequence ID" value="SFV22671.1"/>
    <property type="molecule type" value="Genomic_DNA"/>
</dbReference>
<dbReference type="GO" id="GO:0003700">
    <property type="term" value="F:DNA-binding transcription factor activity"/>
    <property type="evidence" value="ECO:0007669"/>
    <property type="project" value="InterPro"/>
</dbReference>
<dbReference type="InterPro" id="IPR008920">
    <property type="entry name" value="TF_FadR/GntR_C"/>
</dbReference>